<dbReference type="SMART" id="SM00368">
    <property type="entry name" value="LRR_RI"/>
    <property type="match status" value="4"/>
</dbReference>
<evidence type="ECO:0000256" key="4">
    <source>
        <dbReference type="SAM" id="MobiDB-lite"/>
    </source>
</evidence>
<dbReference type="SUPFAM" id="SSF52047">
    <property type="entry name" value="RNI-like"/>
    <property type="match status" value="1"/>
</dbReference>
<dbReference type="RefSeq" id="XP_011313832.1">
    <property type="nucleotide sequence ID" value="XM_011315530.1"/>
</dbReference>
<dbReference type="KEGG" id="fas:105273225"/>
<gene>
    <name evidence="6" type="primary">LOC105273225</name>
</gene>
<dbReference type="InterPro" id="IPR032675">
    <property type="entry name" value="LRR_dom_sf"/>
</dbReference>
<evidence type="ECO:0000313" key="6">
    <source>
        <dbReference type="RefSeq" id="XP_011313832.1"/>
    </source>
</evidence>
<dbReference type="Pfam" id="PF13516">
    <property type="entry name" value="LRR_6"/>
    <property type="match status" value="3"/>
</dbReference>
<dbReference type="OrthoDB" id="341587at2759"/>
<feature type="compositionally biased region" description="Polar residues" evidence="4">
    <location>
        <begin position="518"/>
        <end position="528"/>
    </location>
</feature>
<proteinExistence type="predicted"/>
<comment type="subcellular location">
    <subcellularLocation>
        <location evidence="1">Cytoplasm</location>
        <location evidence="1">Cytoskeleton</location>
    </subcellularLocation>
</comment>
<feature type="region of interest" description="Disordered" evidence="4">
    <location>
        <begin position="503"/>
        <end position="528"/>
    </location>
</feature>
<dbReference type="Proteomes" id="UP000694866">
    <property type="component" value="Unplaced"/>
</dbReference>
<name>A0A9R1TQD7_9HYME</name>
<dbReference type="PANTHER" id="PTHR24107">
    <property type="entry name" value="YNEIN REGULATORY COMPLEX SUBUNIT 5"/>
    <property type="match status" value="1"/>
</dbReference>
<evidence type="ECO:0000313" key="5">
    <source>
        <dbReference type="Proteomes" id="UP000694866"/>
    </source>
</evidence>
<keyword evidence="5" id="KW-1185">Reference proteome</keyword>
<accession>A0A9R1TQD7</accession>
<evidence type="ECO:0000256" key="1">
    <source>
        <dbReference type="ARBA" id="ARBA00004245"/>
    </source>
</evidence>
<dbReference type="GO" id="GO:0005856">
    <property type="term" value="C:cytoskeleton"/>
    <property type="evidence" value="ECO:0007669"/>
    <property type="project" value="UniProtKB-SubCell"/>
</dbReference>
<dbReference type="InterPro" id="IPR052410">
    <property type="entry name" value="DRC5"/>
</dbReference>
<dbReference type="Gene3D" id="3.80.10.10">
    <property type="entry name" value="Ribonuclease Inhibitor"/>
    <property type="match status" value="2"/>
</dbReference>
<organism evidence="5 6">
    <name type="scientific">Fopius arisanus</name>
    <dbReference type="NCBI Taxonomy" id="64838"/>
    <lineage>
        <taxon>Eukaryota</taxon>
        <taxon>Metazoa</taxon>
        <taxon>Ecdysozoa</taxon>
        <taxon>Arthropoda</taxon>
        <taxon>Hexapoda</taxon>
        <taxon>Insecta</taxon>
        <taxon>Pterygota</taxon>
        <taxon>Neoptera</taxon>
        <taxon>Endopterygota</taxon>
        <taxon>Hymenoptera</taxon>
        <taxon>Apocrita</taxon>
        <taxon>Ichneumonoidea</taxon>
        <taxon>Braconidae</taxon>
        <taxon>Opiinae</taxon>
        <taxon>Fopius</taxon>
    </lineage>
</organism>
<reference evidence="6" key="1">
    <citation type="submission" date="2025-08" db="UniProtKB">
        <authorList>
            <consortium name="RefSeq"/>
        </authorList>
    </citation>
    <scope>IDENTIFICATION</scope>
    <source>
        <strain evidence="6">USDA-PBARC FA_bdor</strain>
        <tissue evidence="6">Whole organism</tissue>
    </source>
</reference>
<keyword evidence="2" id="KW-0963">Cytoplasm</keyword>
<dbReference type="InterPro" id="IPR001611">
    <property type="entry name" value="Leu-rich_rpt"/>
</dbReference>
<dbReference type="PANTHER" id="PTHR24107:SF20">
    <property type="entry name" value="DYNEIN REGULATORY COMPLEX SUBUNIT 5"/>
    <property type="match status" value="1"/>
</dbReference>
<dbReference type="GeneID" id="105273225"/>
<dbReference type="AlphaFoldDB" id="A0A9R1TQD7"/>
<protein>
    <submittedName>
        <fullName evidence="6">T-complex-associated testis-expressed protein 1</fullName>
    </submittedName>
</protein>
<keyword evidence="3" id="KW-0206">Cytoskeleton</keyword>
<evidence type="ECO:0000256" key="2">
    <source>
        <dbReference type="ARBA" id="ARBA00022490"/>
    </source>
</evidence>
<evidence type="ECO:0000256" key="3">
    <source>
        <dbReference type="ARBA" id="ARBA00023212"/>
    </source>
</evidence>
<sequence>MRVPHTISKNVIEAYRCSGQTLLLEPENRSIRAENETWDESLVSDLKTLALRALLKLWPHMPVLEELPSPVDRDALLELLPADLPFEIIIQKIPYEYYWSRAAKARWEHNNPNEHGNSWRRLYCERHLTEYLESLENVESEKEECEALINLVQPYVSTLTIRSLQPSKYPFKWSGDDDEDQCTAADFPVHHIPMDVIVPKLTELRELRLNFGMIYMNEGFEWRDFEFSVEDCLNLGKGIKNAKKMEKIRITRSNLDQPRAAALLQGIVVNNNIQVLDLSHCKLEDTGAHAIGEFLKMHRRLKELYLINNDIRADGVSGIVHGLLQESSTPLRHLDLRLNPLRDDGGTHIAALILRVKHLEILNVSGCCLKTETGMALAEVIASGYTKISSLQIDISNNNMGPIAGEALDIAVKSCPQIIGLDVRMCNFSKESEYLINESVQRNNEELTKKRMRSVLESKRSISFIPLRAKSLLPPPGFEDLQRPQYDVPSDDELRNSFYAEFGDGSSFGGEQAEAVMDQSNVSDADVE</sequence>